<feature type="region of interest" description="Disordered" evidence="4">
    <location>
        <begin position="34"/>
        <end position="83"/>
    </location>
</feature>
<feature type="compositionally biased region" description="Polar residues" evidence="4">
    <location>
        <begin position="34"/>
        <end position="45"/>
    </location>
</feature>
<sequence length="1243" mass="136823">MTSNVLPLFWHLASSSKDTRISASADLISSLEGFQQNFAPANPSRSAPEDDEEDDGVEDDDGDESGVEVDASDDGRDARTDGEVLKLDRAMSASNAEDVVYSLRRLVRGLGSSRESSRLGYAVALTELLSRIPSITAPQVLSLLIRNSQYSRSMKGSDERDMLFARLFGLTAIIQSGALFSASARPVDFDNVVDHLLMLGQYKAWLRESAWWAVVGVTERLLDSQVAWKDEAIERLLETVFADKVWSQEKVGLALALERRRPDLDWKTLYAPTFKHTPLLANANLVTLAKVLKETDSDDEEVGSTSSTGSWKPQLHFVWSIIIDTYFPSSSSSVPQGFAPFQEFFRVVVDESLFANSSSSERKYWGFSIFSLALPHVTASLMPQIFTPNFMRCWMNNLSSPDRYLHKAALGIAKAVQDVVKQNPKVGFTLLSTLVGKHGRQDFDKVTKTKTVESIMGGMDVEGAKEYVTYLQGLVLASDEKTRTDMSGLEERRSWALDQLLALCRNGSVPRDDSWIASVLDFLLVHGFFVLRKADKKSPMTVLHLAPRPPLSEVSAATSRSRFFSALVEMTTASASATRQQGCDIAGKLWLERSLETMLALEKDGKHVELMLDADEEIRETRKGALETLKQVRNKTKGDQADLARGIEILLTFIILQTYDESEDALDWLEQVDGASQHIFGLAGKQAEDTEPIDGLLDVLIALLDKGSSDLRSLANLVVGMIAGSFTSSSIQHLVAQLESTLGQTAEAEQIVTDDEEGQSKGDDNEEAEDEDDEDDEMSSAEEDSDDDGSTPVDPAFRARVAEALQVSGMALDGDNAADDDDDEDEESDEEVWDDEQMMKVDEQLAEVFRQQAGNKKTDMKHMQIEALHFKNRILDFFDSIARRHIDNPVSIDLVLPLLRLIRSAGISETDLSNKASGILRARFIKAKDVPTSVPAEHARQVLEEIHELARRSASTEFSHLCSGTSLFIVRALDNDNSTAIDAYSKTLKEFMTRKHSSIQPAFILDLIKRYPTRAWSLRNDLLEYTADVSTSEGINAYHQTQAFNMLSAFASQLNLIAKSVPLSEITTFVKTASSSVYGILQAASTPEGAKWKADRLKDVVRFALQLARTSKSVLGASVAEAWDLERLSGVEGAMKRGRTAEMKGVIGLVGQLKSVLSGGGGGSEKKKAKAAGLDKTKVKASDKAETEKLVNGEKDGDGDVDMTPVKVNGDQGKEKKIKKRKSVDGVKVKSKDGEKRKKVKSD</sequence>
<feature type="compositionally biased region" description="Basic and acidic residues" evidence="4">
    <location>
        <begin position="73"/>
        <end position="83"/>
    </location>
</feature>
<dbReference type="PANTHER" id="PTHR13213">
    <property type="entry name" value="MYB-BINDING PROTEIN 1A FAMILY MEMBER"/>
    <property type="match status" value="1"/>
</dbReference>
<proteinExistence type="inferred from homology"/>
<evidence type="ECO:0000256" key="2">
    <source>
        <dbReference type="ARBA" id="ARBA00006809"/>
    </source>
</evidence>
<evidence type="ECO:0000313" key="5">
    <source>
        <dbReference type="EMBL" id="ORY24385.1"/>
    </source>
</evidence>
<feature type="compositionally biased region" description="Acidic residues" evidence="4">
    <location>
        <begin position="49"/>
        <end position="72"/>
    </location>
</feature>
<evidence type="ECO:0000256" key="3">
    <source>
        <dbReference type="ARBA" id="ARBA00023242"/>
    </source>
</evidence>
<protein>
    <submittedName>
        <fullName evidence="5">DNA polymerase phi-domain-containing protein</fullName>
    </submittedName>
</protein>
<feature type="compositionally biased region" description="Basic and acidic residues" evidence="4">
    <location>
        <begin position="1173"/>
        <end position="1198"/>
    </location>
</feature>
<dbReference type="InterPro" id="IPR016024">
    <property type="entry name" value="ARM-type_fold"/>
</dbReference>
<feature type="region of interest" description="Disordered" evidence="4">
    <location>
        <begin position="1157"/>
        <end position="1243"/>
    </location>
</feature>
<dbReference type="FunCoup" id="A0A1Y2AR01">
    <property type="interactions" value="376"/>
</dbReference>
<dbReference type="STRING" id="71784.A0A1Y2AR01"/>
<feature type="compositionally biased region" description="Acidic residues" evidence="4">
    <location>
        <begin position="764"/>
        <end position="789"/>
    </location>
</feature>
<keyword evidence="6" id="KW-1185">Reference proteome</keyword>
<accession>A0A1Y2AR01</accession>
<dbReference type="InterPro" id="IPR007015">
    <property type="entry name" value="DNA_pol_V/MYBBP1A"/>
</dbReference>
<gene>
    <name evidence="5" type="ORF">BCR39DRAFT_324053</name>
</gene>
<dbReference type="Pfam" id="PF04931">
    <property type="entry name" value="DNA_pol_phi"/>
    <property type="match status" value="1"/>
</dbReference>
<feature type="compositionally biased region" description="Basic and acidic residues" evidence="4">
    <location>
        <begin position="1223"/>
        <end position="1243"/>
    </location>
</feature>
<evidence type="ECO:0000256" key="4">
    <source>
        <dbReference type="SAM" id="MobiDB-lite"/>
    </source>
</evidence>
<feature type="region of interest" description="Disordered" evidence="4">
    <location>
        <begin position="809"/>
        <end position="834"/>
    </location>
</feature>
<dbReference type="AlphaFoldDB" id="A0A1Y2AR01"/>
<keyword evidence="3" id="KW-0539">Nucleus</keyword>
<dbReference type="EMBL" id="MCFC01000068">
    <property type="protein sequence ID" value="ORY24385.1"/>
    <property type="molecule type" value="Genomic_DNA"/>
</dbReference>
<dbReference type="GO" id="GO:0006355">
    <property type="term" value="P:regulation of DNA-templated transcription"/>
    <property type="evidence" value="ECO:0007669"/>
    <property type="project" value="InterPro"/>
</dbReference>
<dbReference type="SUPFAM" id="SSF48371">
    <property type="entry name" value="ARM repeat"/>
    <property type="match status" value="1"/>
</dbReference>
<dbReference type="PANTHER" id="PTHR13213:SF2">
    <property type="entry name" value="MYB-BINDING PROTEIN 1A"/>
    <property type="match status" value="1"/>
</dbReference>
<evidence type="ECO:0000313" key="6">
    <source>
        <dbReference type="Proteomes" id="UP000193986"/>
    </source>
</evidence>
<feature type="region of interest" description="Disordered" evidence="4">
    <location>
        <begin position="750"/>
        <end position="794"/>
    </location>
</feature>
<comment type="subcellular location">
    <subcellularLocation>
        <location evidence="1">Nucleus</location>
    </subcellularLocation>
</comment>
<organism evidence="5 6">
    <name type="scientific">Naematelia encephala</name>
    <dbReference type="NCBI Taxonomy" id="71784"/>
    <lineage>
        <taxon>Eukaryota</taxon>
        <taxon>Fungi</taxon>
        <taxon>Dikarya</taxon>
        <taxon>Basidiomycota</taxon>
        <taxon>Agaricomycotina</taxon>
        <taxon>Tremellomycetes</taxon>
        <taxon>Tremellales</taxon>
        <taxon>Naemateliaceae</taxon>
        <taxon>Naematelia</taxon>
    </lineage>
</organism>
<comment type="similarity">
    <text evidence="2">Belongs to the MYBBP1A family.</text>
</comment>
<dbReference type="OrthoDB" id="342531at2759"/>
<dbReference type="GO" id="GO:0000182">
    <property type="term" value="F:rDNA binding"/>
    <property type="evidence" value="ECO:0007669"/>
    <property type="project" value="TreeGrafter"/>
</dbReference>
<dbReference type="InParanoid" id="A0A1Y2AR01"/>
<comment type="caution">
    <text evidence="5">The sequence shown here is derived from an EMBL/GenBank/DDBJ whole genome shotgun (WGS) entry which is preliminary data.</text>
</comment>
<name>A0A1Y2AR01_9TREE</name>
<reference evidence="5 6" key="1">
    <citation type="submission" date="2016-07" db="EMBL/GenBank/DDBJ databases">
        <title>Pervasive Adenine N6-methylation of Active Genes in Fungi.</title>
        <authorList>
            <consortium name="DOE Joint Genome Institute"/>
            <person name="Mondo S.J."/>
            <person name="Dannebaum R.O."/>
            <person name="Kuo R.C."/>
            <person name="Labutti K."/>
            <person name="Haridas S."/>
            <person name="Kuo A."/>
            <person name="Salamov A."/>
            <person name="Ahrendt S.R."/>
            <person name="Lipzen A."/>
            <person name="Sullivan W."/>
            <person name="Andreopoulos W.B."/>
            <person name="Clum A."/>
            <person name="Lindquist E."/>
            <person name="Daum C."/>
            <person name="Ramamoorthy G.K."/>
            <person name="Gryganskyi A."/>
            <person name="Culley D."/>
            <person name="Magnuson J.K."/>
            <person name="James T.Y."/>
            <person name="O'Malley M.A."/>
            <person name="Stajich J.E."/>
            <person name="Spatafora J.W."/>
            <person name="Visel A."/>
            <person name="Grigoriev I.V."/>
        </authorList>
    </citation>
    <scope>NUCLEOTIDE SEQUENCE [LARGE SCALE GENOMIC DNA]</scope>
    <source>
        <strain evidence="5 6">68-887.2</strain>
    </source>
</reference>
<feature type="compositionally biased region" description="Acidic residues" evidence="4">
    <location>
        <begin position="816"/>
        <end position="834"/>
    </location>
</feature>
<evidence type="ECO:0000256" key="1">
    <source>
        <dbReference type="ARBA" id="ARBA00004123"/>
    </source>
</evidence>
<dbReference type="Proteomes" id="UP000193986">
    <property type="component" value="Unassembled WGS sequence"/>
</dbReference>
<dbReference type="GO" id="GO:0005730">
    <property type="term" value="C:nucleolus"/>
    <property type="evidence" value="ECO:0007669"/>
    <property type="project" value="InterPro"/>
</dbReference>